<keyword evidence="2" id="KW-0378">Hydrolase</keyword>
<comment type="catalytic activity">
    <reaction evidence="2">
        <text>thiamine + H2O = 5-(2-hydroxyethyl)-4-methylthiazole + 4-amino-5-hydroxymethyl-2-methylpyrimidine + H(+)</text>
        <dbReference type="Rhea" id="RHEA:17509"/>
        <dbReference type="ChEBI" id="CHEBI:15377"/>
        <dbReference type="ChEBI" id="CHEBI:15378"/>
        <dbReference type="ChEBI" id="CHEBI:16892"/>
        <dbReference type="ChEBI" id="CHEBI:17957"/>
        <dbReference type="ChEBI" id="CHEBI:18385"/>
        <dbReference type="EC" id="3.5.99.2"/>
    </reaction>
</comment>
<sequence length="212" mass="24149">MIDIPMLTCATLLETYPDLWRDATRHPFLDRCQAGTIEPHQFKTWLTQDYLFVTEFTRFLANGLAAAPVSHFDVLLGGLNAIRDELAWFRDKAAERDLNLDSLPQATCETYCQLMASWSVQPYAVQATALWAIELAYNQGWQLPGAMVSPYDEFAERWGNPGFTDYVKQLEKQADESLAGSSEIVQRQAEVVFQEVARQEQAFWQMAFVPTP</sequence>
<feature type="domain" description="Thiaminase-2/PQQC" evidence="3">
    <location>
        <begin position="19"/>
        <end position="207"/>
    </location>
</feature>
<proteinExistence type="inferred from homology"/>
<dbReference type="Gene3D" id="1.20.910.10">
    <property type="entry name" value="Heme oxygenase-like"/>
    <property type="match status" value="1"/>
</dbReference>
<evidence type="ECO:0000313" key="4">
    <source>
        <dbReference type="EMBL" id="USR91433.1"/>
    </source>
</evidence>
<dbReference type="InterPro" id="IPR050967">
    <property type="entry name" value="Thiamine_Salvage_TenA"/>
</dbReference>
<accession>A0ABY5ARE1</accession>
<dbReference type="PANTHER" id="PTHR43198:SF5">
    <property type="entry name" value="BIFUNCTIONAL TENA-E PROTEIN"/>
    <property type="match status" value="1"/>
</dbReference>
<organism evidence="4 5">
    <name type="scientific">Phormidium yuhuli AB48</name>
    <dbReference type="NCBI Taxonomy" id="2940671"/>
    <lineage>
        <taxon>Bacteria</taxon>
        <taxon>Bacillati</taxon>
        <taxon>Cyanobacteriota</taxon>
        <taxon>Cyanophyceae</taxon>
        <taxon>Oscillatoriophycideae</taxon>
        <taxon>Oscillatoriales</taxon>
        <taxon>Oscillatoriaceae</taxon>
        <taxon>Phormidium</taxon>
        <taxon>Phormidium yuhuli</taxon>
    </lineage>
</organism>
<evidence type="ECO:0000256" key="1">
    <source>
        <dbReference type="ARBA" id="ARBA00004948"/>
    </source>
</evidence>
<gene>
    <name evidence="4" type="ORF">NEA10_01450</name>
</gene>
<dbReference type="InterPro" id="IPR026285">
    <property type="entry name" value="TenA_E"/>
</dbReference>
<dbReference type="InterPro" id="IPR016084">
    <property type="entry name" value="Haem_Oase-like_multi-hlx"/>
</dbReference>
<dbReference type="Proteomes" id="UP001056708">
    <property type="component" value="Chromosome"/>
</dbReference>
<comment type="pathway">
    <text evidence="1 2">Cofactor biosynthesis; thiamine diphosphate biosynthesis.</text>
</comment>
<dbReference type="Pfam" id="PF03070">
    <property type="entry name" value="TENA_THI-4"/>
    <property type="match status" value="1"/>
</dbReference>
<evidence type="ECO:0000256" key="2">
    <source>
        <dbReference type="PIRNR" id="PIRNR003170"/>
    </source>
</evidence>
<name>A0ABY5ARE1_9CYAN</name>
<keyword evidence="5" id="KW-1185">Reference proteome</keyword>
<reference evidence="4" key="1">
    <citation type="submission" date="2022-06" db="EMBL/GenBank/DDBJ databases">
        <title>Genome sequence of Phormidium yuhuli AB48 isolated from an industrial photobioreactor environment.</title>
        <authorList>
            <person name="Qiu Y."/>
            <person name="Noonan A.J.C."/>
            <person name="Dofher K."/>
            <person name="Koch M."/>
            <person name="Kieft B."/>
            <person name="Lin X."/>
            <person name="Ziels R.M."/>
            <person name="Hallam S.J."/>
        </authorList>
    </citation>
    <scope>NUCLEOTIDE SEQUENCE</scope>
    <source>
        <strain evidence="4">AB48</strain>
    </source>
</reference>
<dbReference type="InterPro" id="IPR004305">
    <property type="entry name" value="Thiaminase-2/PQQC"/>
</dbReference>
<keyword evidence="2" id="KW-0784">Thiamine biosynthesis</keyword>
<dbReference type="PANTHER" id="PTHR43198">
    <property type="entry name" value="BIFUNCTIONAL TH2 PROTEIN"/>
    <property type="match status" value="1"/>
</dbReference>
<comment type="similarity">
    <text evidence="2">Belongs to the TenA family.</text>
</comment>
<dbReference type="SUPFAM" id="SSF48613">
    <property type="entry name" value="Heme oxygenase-like"/>
    <property type="match status" value="1"/>
</dbReference>
<protein>
    <recommendedName>
        <fullName evidence="2">Aminopyrimidine aminohydrolase</fullName>
        <ecNumber evidence="2">3.5.99.2</ecNumber>
    </recommendedName>
</protein>
<dbReference type="RefSeq" id="WP_252663457.1">
    <property type="nucleotide sequence ID" value="NZ_CP098611.1"/>
</dbReference>
<dbReference type="CDD" id="cd19357">
    <property type="entry name" value="TenA_E_At3g16990-like"/>
    <property type="match status" value="1"/>
</dbReference>
<comment type="function">
    <text evidence="2">Catalyzes an amino-pyrimidine hydrolysis reaction at the C5' of the pyrimidine moiety of thiamine compounds, a reaction that is part of a thiamine salvage pathway. Thus, catalyzes the conversion of 4-amino-5-aminomethyl-2-methylpyrimidine to 4-amino-5-hydroxymethyl-2-methylpyrimidine (HMP).</text>
</comment>
<comment type="catalytic activity">
    <reaction evidence="2">
        <text>4-amino-5-aminomethyl-2-methylpyrimidine + H2O = 4-amino-5-hydroxymethyl-2-methylpyrimidine + NH4(+)</text>
        <dbReference type="Rhea" id="RHEA:31799"/>
        <dbReference type="ChEBI" id="CHEBI:15377"/>
        <dbReference type="ChEBI" id="CHEBI:16892"/>
        <dbReference type="ChEBI" id="CHEBI:28938"/>
        <dbReference type="ChEBI" id="CHEBI:63416"/>
        <dbReference type="EC" id="3.5.99.2"/>
    </reaction>
</comment>
<dbReference type="PIRSF" id="PIRSF003170">
    <property type="entry name" value="Pet18p"/>
    <property type="match status" value="1"/>
</dbReference>
<dbReference type="EC" id="3.5.99.2" evidence="2"/>
<dbReference type="EMBL" id="CP098611">
    <property type="protein sequence ID" value="USR91433.1"/>
    <property type="molecule type" value="Genomic_DNA"/>
</dbReference>
<evidence type="ECO:0000313" key="5">
    <source>
        <dbReference type="Proteomes" id="UP001056708"/>
    </source>
</evidence>
<evidence type="ECO:0000259" key="3">
    <source>
        <dbReference type="Pfam" id="PF03070"/>
    </source>
</evidence>